<evidence type="ECO:0000313" key="2">
    <source>
        <dbReference type="EMBL" id="CAF3716969.1"/>
    </source>
</evidence>
<evidence type="ECO:0000313" key="1">
    <source>
        <dbReference type="EMBL" id="CAF1228196.1"/>
    </source>
</evidence>
<comment type="caution">
    <text evidence="1">The sequence shown here is derived from an EMBL/GenBank/DDBJ whole genome shotgun (WGS) entry which is preliminary data.</text>
</comment>
<proteinExistence type="predicted"/>
<accession>A0A814YEN9</accession>
<name>A0A814YEN9_9BILA</name>
<sequence length="342" mass="39591">MPEIGSCTDITCDGEIKELYECHCCSRLICLNHLIEHIEITKQNKGRLGSLRNELNTIVNTLKLIVEEKFLIIGREQNLIEQAKKILDVSSSSIDELENIFEQINQTIASNRSEITVKVEPSLSETKYCSCVCKCNKESMNSNDVVEEFKISKDDEHSMDINHDFIDTDSFDETTKSIQDEQINEEQKKYERKPYRNISDVCPLTFDGAYGLTKANHSIKLCEHRIHHRIGLYAHFICKHQLKEVYARRLIQAVANNQDPTITKLFDENENVIDHFYKVSCPFLNRRINSTRYVGQNVITVPCRCRAIPLMSLKRHLLCNHKVSSRLAKRLVDGFKARRKKE</sequence>
<dbReference type="Proteomes" id="UP000663889">
    <property type="component" value="Unassembled WGS sequence"/>
</dbReference>
<evidence type="ECO:0000313" key="3">
    <source>
        <dbReference type="Proteomes" id="UP000663889"/>
    </source>
</evidence>
<gene>
    <name evidence="2" type="ORF">FNK824_LOCUS10216</name>
    <name evidence="1" type="ORF">SEV965_LOCUS22551</name>
</gene>
<reference evidence="1" key="1">
    <citation type="submission" date="2021-02" db="EMBL/GenBank/DDBJ databases">
        <authorList>
            <person name="Nowell W R."/>
        </authorList>
    </citation>
    <scope>NUCLEOTIDE SEQUENCE</scope>
</reference>
<organism evidence="1 3">
    <name type="scientific">Rotaria sordida</name>
    <dbReference type="NCBI Taxonomy" id="392033"/>
    <lineage>
        <taxon>Eukaryota</taxon>
        <taxon>Metazoa</taxon>
        <taxon>Spiralia</taxon>
        <taxon>Gnathifera</taxon>
        <taxon>Rotifera</taxon>
        <taxon>Eurotatoria</taxon>
        <taxon>Bdelloidea</taxon>
        <taxon>Philodinida</taxon>
        <taxon>Philodinidae</taxon>
        <taxon>Rotaria</taxon>
    </lineage>
</organism>
<protein>
    <submittedName>
        <fullName evidence="1">Uncharacterized protein</fullName>
    </submittedName>
</protein>
<dbReference type="AlphaFoldDB" id="A0A814YEN9"/>
<dbReference type="Proteomes" id="UP000663874">
    <property type="component" value="Unassembled WGS sequence"/>
</dbReference>
<dbReference type="EMBL" id="CAJOBE010001127">
    <property type="protein sequence ID" value="CAF3716969.1"/>
    <property type="molecule type" value="Genomic_DNA"/>
</dbReference>
<dbReference type="EMBL" id="CAJNOU010001602">
    <property type="protein sequence ID" value="CAF1228196.1"/>
    <property type="molecule type" value="Genomic_DNA"/>
</dbReference>